<dbReference type="Pfam" id="PF04397">
    <property type="entry name" value="LytTR"/>
    <property type="match status" value="1"/>
</dbReference>
<dbReference type="AlphaFoldDB" id="A0A1M6NM01"/>
<feature type="domain" description="HTH LytTR-type" evidence="3">
    <location>
        <begin position="161"/>
        <end position="269"/>
    </location>
</feature>
<dbReference type="Gene3D" id="3.40.50.2300">
    <property type="match status" value="1"/>
</dbReference>
<evidence type="ECO:0000313" key="4">
    <source>
        <dbReference type="EMBL" id="SHJ96777.1"/>
    </source>
</evidence>
<name>A0A1M6NM01_PSETH</name>
<dbReference type="SMART" id="SM00448">
    <property type="entry name" value="REC"/>
    <property type="match status" value="1"/>
</dbReference>
<dbReference type="InterPro" id="IPR046947">
    <property type="entry name" value="LytR-like"/>
</dbReference>
<dbReference type="GO" id="GO:0003677">
    <property type="term" value="F:DNA binding"/>
    <property type="evidence" value="ECO:0007669"/>
    <property type="project" value="InterPro"/>
</dbReference>
<organism evidence="4 5">
    <name type="scientific">Pseudonocardia thermophila</name>
    <dbReference type="NCBI Taxonomy" id="1848"/>
    <lineage>
        <taxon>Bacteria</taxon>
        <taxon>Bacillati</taxon>
        <taxon>Actinomycetota</taxon>
        <taxon>Actinomycetes</taxon>
        <taxon>Pseudonocardiales</taxon>
        <taxon>Pseudonocardiaceae</taxon>
        <taxon>Pseudonocardia</taxon>
    </lineage>
</organism>
<evidence type="ECO:0000313" key="5">
    <source>
        <dbReference type="Proteomes" id="UP000184363"/>
    </source>
</evidence>
<protein>
    <submittedName>
        <fullName evidence="4">Two component transcriptional regulator, LytTR family</fullName>
    </submittedName>
</protein>
<dbReference type="Proteomes" id="UP000184363">
    <property type="component" value="Unassembled WGS sequence"/>
</dbReference>
<dbReference type="InterPro" id="IPR001789">
    <property type="entry name" value="Sig_transdc_resp-reg_receiver"/>
</dbReference>
<dbReference type="EMBL" id="FRAP01000001">
    <property type="protein sequence ID" value="SHJ96777.1"/>
    <property type="molecule type" value="Genomic_DNA"/>
</dbReference>
<keyword evidence="1" id="KW-0597">Phosphoprotein</keyword>
<accession>A0A1M6NM01</accession>
<evidence type="ECO:0000259" key="3">
    <source>
        <dbReference type="PROSITE" id="PS50930"/>
    </source>
</evidence>
<proteinExistence type="predicted"/>
<dbReference type="STRING" id="1848.SAMN05443637_101339"/>
<evidence type="ECO:0000256" key="1">
    <source>
        <dbReference type="PROSITE-ProRule" id="PRU00169"/>
    </source>
</evidence>
<dbReference type="SUPFAM" id="SSF52172">
    <property type="entry name" value="CheY-like"/>
    <property type="match status" value="1"/>
</dbReference>
<gene>
    <name evidence="4" type="ORF">SAMN05443637_101339</name>
</gene>
<sequence length="275" mass="29590">MIAAALDGHETAVRTSAGIDGLTVLAVDDERPALDDLVHLLSADPHVGTVLSASNGADALRILTADPRRTGCAARVVDAVFLDIRMPGIDGLELARLCTALPSPPMVVFVTAHEDKAVAAFEVGAVDYLLKPLHSARLATTLDRIAAVRAASTTPPAEEVLPVELGGTTRLVPRSKVRWVEAQGDYVRLHTDGESHLVRMPLGELEERWRGAGFLRVHRSFLVARNRIRALRRNNPGHVVQVATGGEPPEVELPVSRRHLAAVRAELRGDWSGLT</sequence>
<feature type="modified residue" description="4-aspartylphosphate" evidence="1">
    <location>
        <position position="83"/>
    </location>
</feature>
<dbReference type="Gene3D" id="2.40.50.1020">
    <property type="entry name" value="LytTr DNA-binding domain"/>
    <property type="match status" value="1"/>
</dbReference>
<dbReference type="InterPro" id="IPR011006">
    <property type="entry name" value="CheY-like_superfamily"/>
</dbReference>
<dbReference type="Pfam" id="PF00072">
    <property type="entry name" value="Response_reg"/>
    <property type="match status" value="1"/>
</dbReference>
<dbReference type="PROSITE" id="PS50110">
    <property type="entry name" value="RESPONSE_REGULATORY"/>
    <property type="match status" value="1"/>
</dbReference>
<dbReference type="PANTHER" id="PTHR37299:SF1">
    <property type="entry name" value="STAGE 0 SPORULATION PROTEIN A HOMOLOG"/>
    <property type="match status" value="1"/>
</dbReference>
<reference evidence="4 5" key="1">
    <citation type="submission" date="2016-11" db="EMBL/GenBank/DDBJ databases">
        <authorList>
            <person name="Jaros S."/>
            <person name="Januszkiewicz K."/>
            <person name="Wedrychowicz H."/>
        </authorList>
    </citation>
    <scope>NUCLEOTIDE SEQUENCE [LARGE SCALE GENOMIC DNA]</scope>
    <source>
        <strain evidence="4 5">DSM 43832</strain>
    </source>
</reference>
<dbReference type="GO" id="GO:0000156">
    <property type="term" value="F:phosphorelay response regulator activity"/>
    <property type="evidence" value="ECO:0007669"/>
    <property type="project" value="InterPro"/>
</dbReference>
<dbReference type="InterPro" id="IPR007492">
    <property type="entry name" value="LytTR_DNA-bd_dom"/>
</dbReference>
<dbReference type="PANTHER" id="PTHR37299">
    <property type="entry name" value="TRANSCRIPTIONAL REGULATOR-RELATED"/>
    <property type="match status" value="1"/>
</dbReference>
<dbReference type="PROSITE" id="PS50930">
    <property type="entry name" value="HTH_LYTTR"/>
    <property type="match status" value="1"/>
</dbReference>
<keyword evidence="5" id="KW-1185">Reference proteome</keyword>
<dbReference type="SMART" id="SM00850">
    <property type="entry name" value="LytTR"/>
    <property type="match status" value="1"/>
</dbReference>
<feature type="domain" description="Response regulatory" evidence="2">
    <location>
        <begin position="23"/>
        <end position="146"/>
    </location>
</feature>
<evidence type="ECO:0000259" key="2">
    <source>
        <dbReference type="PROSITE" id="PS50110"/>
    </source>
</evidence>